<dbReference type="SUPFAM" id="SSF90229">
    <property type="entry name" value="CCCH zinc finger"/>
    <property type="match status" value="1"/>
</dbReference>
<dbReference type="Gene3D" id="4.10.1000.10">
    <property type="entry name" value="Zinc finger, CCCH-type"/>
    <property type="match status" value="1"/>
</dbReference>
<evidence type="ECO:0000256" key="2">
    <source>
        <dbReference type="ARBA" id="ARBA00022771"/>
    </source>
</evidence>
<feature type="zinc finger region" description="C3H1-type" evidence="4">
    <location>
        <begin position="86"/>
        <end position="113"/>
    </location>
</feature>
<dbReference type="GeneID" id="92379147"/>
<evidence type="ECO:0000256" key="3">
    <source>
        <dbReference type="ARBA" id="ARBA00022833"/>
    </source>
</evidence>
<evidence type="ECO:0000256" key="4">
    <source>
        <dbReference type="PROSITE-ProRule" id="PRU00723"/>
    </source>
</evidence>
<keyword evidence="2 4" id="KW-0863">Zinc-finger</keyword>
<evidence type="ECO:0000259" key="6">
    <source>
        <dbReference type="PROSITE" id="PS50103"/>
    </source>
</evidence>
<evidence type="ECO:0000256" key="1">
    <source>
        <dbReference type="ARBA" id="ARBA00022723"/>
    </source>
</evidence>
<dbReference type="FunFam" id="4.10.1000.10:FF:000048">
    <property type="entry name" value="ZFP family member"/>
    <property type="match status" value="1"/>
</dbReference>
<feature type="domain" description="C3H1-type" evidence="6">
    <location>
        <begin position="86"/>
        <end position="113"/>
    </location>
</feature>
<dbReference type="SMART" id="SM00356">
    <property type="entry name" value="ZnF_C3H1"/>
    <property type="match status" value="1"/>
</dbReference>
<accession>A0A1G4I2Z4</accession>
<keyword evidence="8" id="KW-1185">Reference proteome</keyword>
<reference evidence="7" key="1">
    <citation type="submission" date="2016-09" db="EMBL/GenBank/DDBJ databases">
        <authorList>
            <person name="Hebert L."/>
            <person name="Moumen B."/>
        </authorList>
    </citation>
    <scope>NUCLEOTIDE SEQUENCE [LARGE SCALE GENOMIC DNA]</scope>
    <source>
        <strain evidence="7">OVI</strain>
    </source>
</reference>
<dbReference type="InterPro" id="IPR000571">
    <property type="entry name" value="Znf_CCCH"/>
</dbReference>
<dbReference type="Proteomes" id="UP000195570">
    <property type="component" value="Unassembled WGS sequence"/>
</dbReference>
<dbReference type="InterPro" id="IPR032297">
    <property type="entry name" value="Torus"/>
</dbReference>
<feature type="region of interest" description="Disordered" evidence="5">
    <location>
        <begin position="1"/>
        <end position="41"/>
    </location>
</feature>
<dbReference type="GO" id="GO:0008270">
    <property type="term" value="F:zinc ion binding"/>
    <property type="evidence" value="ECO:0007669"/>
    <property type="project" value="UniProtKB-KW"/>
</dbReference>
<dbReference type="EMBL" id="CZPT02000508">
    <property type="protein sequence ID" value="SCU66167.1"/>
    <property type="molecule type" value="Genomic_DNA"/>
</dbReference>
<dbReference type="InterPro" id="IPR036855">
    <property type="entry name" value="Znf_CCCH_sf"/>
</dbReference>
<evidence type="ECO:0000256" key="5">
    <source>
        <dbReference type="SAM" id="MobiDB-lite"/>
    </source>
</evidence>
<dbReference type="AlphaFoldDB" id="A0A1G4I2Z4"/>
<evidence type="ECO:0000313" key="7">
    <source>
        <dbReference type="EMBL" id="SCU66167.1"/>
    </source>
</evidence>
<proteinExistence type="predicted"/>
<keyword evidence="3 4" id="KW-0862">Zinc</keyword>
<dbReference type="RefSeq" id="XP_067077645.1">
    <property type="nucleotide sequence ID" value="XM_067221544.1"/>
</dbReference>
<keyword evidence="1 4" id="KW-0479">Metal-binding</keyword>
<dbReference type="PROSITE" id="PS50103">
    <property type="entry name" value="ZF_C3H1"/>
    <property type="match status" value="1"/>
</dbReference>
<sequence length="246" mass="25530">MMQRDTALWSPNVLTPGGGTQTGSTNPNGRGAATLTGGASPATATAGTNSYPYLASGSPSVLLSGSTNGMGGATTVPMPTTASTHERSQELCKYYVNGGCLRGAQCQYLHELPDERHLDVNGYGYILNPNVHNAQKTIPLAASNNTTGTVQVNGGAATTTSSLLVGLTPGGNRQIISSKGKTQAHLMVGVPYQIPTTTAKASPPKYRPPEPFLEYNLPPTLALPLKTSPEDVARQLTCAILQTGLH</sequence>
<comment type="caution">
    <text evidence="7">The sequence shown here is derived from an EMBL/GenBank/DDBJ whole genome shotgun (WGS) entry which is preliminary data.</text>
</comment>
<feature type="compositionally biased region" description="Low complexity" evidence="5">
    <location>
        <begin position="31"/>
        <end position="41"/>
    </location>
</feature>
<organism evidence="7 8">
    <name type="scientific">Trypanosoma equiperdum</name>
    <dbReference type="NCBI Taxonomy" id="5694"/>
    <lineage>
        <taxon>Eukaryota</taxon>
        <taxon>Discoba</taxon>
        <taxon>Euglenozoa</taxon>
        <taxon>Kinetoplastea</taxon>
        <taxon>Metakinetoplastina</taxon>
        <taxon>Trypanosomatida</taxon>
        <taxon>Trypanosomatidae</taxon>
        <taxon>Trypanosoma</taxon>
    </lineage>
</organism>
<name>A0A1G4I2Z4_TRYEQ</name>
<evidence type="ECO:0000313" key="8">
    <source>
        <dbReference type="Proteomes" id="UP000195570"/>
    </source>
</evidence>
<protein>
    <submittedName>
        <fullName evidence="7">ZFP family member, putative</fullName>
    </submittedName>
</protein>
<gene>
    <name evidence="7" type="ORF">TEOVI_000520700</name>
</gene>
<dbReference type="VEuPathDB" id="TriTrypDB:TEOVI_000520700"/>
<dbReference type="Pfam" id="PF16131">
    <property type="entry name" value="Torus"/>
    <property type="match status" value="1"/>
</dbReference>